<organism evidence="2 3">
    <name type="scientific">Thalassotalea loyana</name>
    <dbReference type="NCBI Taxonomy" id="280483"/>
    <lineage>
        <taxon>Bacteria</taxon>
        <taxon>Pseudomonadati</taxon>
        <taxon>Pseudomonadota</taxon>
        <taxon>Gammaproteobacteria</taxon>
        <taxon>Alteromonadales</taxon>
        <taxon>Colwelliaceae</taxon>
        <taxon>Thalassotalea</taxon>
    </lineage>
</organism>
<comment type="caution">
    <text evidence="2">The sequence shown here is derived from an EMBL/GenBank/DDBJ whole genome shotgun (WGS) entry which is preliminary data.</text>
</comment>
<accession>A0ABQ6H7V9</accession>
<proteinExistence type="predicted"/>
<keyword evidence="1" id="KW-0812">Transmembrane</keyword>
<keyword evidence="3" id="KW-1185">Reference proteome</keyword>
<protein>
    <submittedName>
        <fullName evidence="2">MSHA pilin protein MshD</fullName>
    </submittedName>
</protein>
<dbReference type="InterPro" id="IPR012902">
    <property type="entry name" value="N_methyl_site"/>
</dbReference>
<evidence type="ECO:0000256" key="1">
    <source>
        <dbReference type="SAM" id="Phobius"/>
    </source>
</evidence>
<dbReference type="PROSITE" id="PS00409">
    <property type="entry name" value="PROKAR_NTER_METHYL"/>
    <property type="match status" value="1"/>
</dbReference>
<evidence type="ECO:0000313" key="3">
    <source>
        <dbReference type="Proteomes" id="UP001157134"/>
    </source>
</evidence>
<evidence type="ECO:0000313" key="2">
    <source>
        <dbReference type="EMBL" id="GLX84222.1"/>
    </source>
</evidence>
<dbReference type="Proteomes" id="UP001157134">
    <property type="component" value="Unassembled WGS sequence"/>
</dbReference>
<keyword evidence="1" id="KW-1133">Transmembrane helix</keyword>
<keyword evidence="1" id="KW-0472">Membrane</keyword>
<name>A0ABQ6H7V9_9GAMM</name>
<feature type="transmembrane region" description="Helical" evidence="1">
    <location>
        <begin position="12"/>
        <end position="33"/>
    </location>
</feature>
<dbReference type="Pfam" id="PF07963">
    <property type="entry name" value="N_methyl"/>
    <property type="match status" value="1"/>
</dbReference>
<dbReference type="NCBIfam" id="TIGR02532">
    <property type="entry name" value="IV_pilin_GFxxxE"/>
    <property type="match status" value="1"/>
</dbReference>
<reference evidence="2 3" key="1">
    <citation type="submission" date="2023-03" db="EMBL/GenBank/DDBJ databases">
        <title>Thalassotalea loyana LMG 22536T draft genome sequence.</title>
        <authorList>
            <person name="Sawabe T."/>
        </authorList>
    </citation>
    <scope>NUCLEOTIDE SEQUENCE [LARGE SCALE GENOMIC DNA]</scope>
    <source>
        <strain evidence="2 3">LMG 22536</strain>
    </source>
</reference>
<gene>
    <name evidence="2" type="ORF">tloyanaT_04740</name>
</gene>
<sequence length="184" mass="19811">MRFKHSKGFTLVEIIIGIVVISLSFSIISTLVLPATEQSADQVQQIKAAELGQSLLTEILGKAYDEQPGISGGSYRCNDNGQPNCTTSLGAESGETRNNYDDVDDYDAINNLAGANIQNALGEDLGNYYLGFVVNVSVIYDGDFNGLEDYADTGASNQLAKLVTVEITTPSEQVISFSGYRTNY</sequence>
<dbReference type="EMBL" id="BSSV01000001">
    <property type="protein sequence ID" value="GLX84222.1"/>
    <property type="molecule type" value="Genomic_DNA"/>
</dbReference>
<dbReference type="RefSeq" id="WP_284295767.1">
    <property type="nucleotide sequence ID" value="NZ_BSSV01000001.1"/>
</dbReference>